<dbReference type="Proteomes" id="UP001239445">
    <property type="component" value="Unassembled WGS sequence"/>
</dbReference>
<dbReference type="AlphaFoldDB" id="A0AAJ0BLE0"/>
<proteinExistence type="predicted"/>
<feature type="compositionally biased region" description="Low complexity" evidence="1">
    <location>
        <begin position="255"/>
        <end position="270"/>
    </location>
</feature>
<feature type="compositionally biased region" description="Low complexity" evidence="1">
    <location>
        <begin position="142"/>
        <end position="152"/>
    </location>
</feature>
<feature type="region of interest" description="Disordered" evidence="1">
    <location>
        <begin position="141"/>
        <end position="193"/>
    </location>
</feature>
<dbReference type="EMBL" id="MU839828">
    <property type="protein sequence ID" value="KAK1759318.1"/>
    <property type="molecule type" value="Genomic_DNA"/>
</dbReference>
<reference evidence="2" key="1">
    <citation type="submission" date="2023-06" db="EMBL/GenBank/DDBJ databases">
        <title>Genome-scale phylogeny and comparative genomics of the fungal order Sordariales.</title>
        <authorList>
            <consortium name="Lawrence Berkeley National Laboratory"/>
            <person name="Hensen N."/>
            <person name="Bonometti L."/>
            <person name="Westerberg I."/>
            <person name="Brannstrom I.O."/>
            <person name="Guillou S."/>
            <person name="Cros-Aarteil S."/>
            <person name="Calhoun S."/>
            <person name="Haridas S."/>
            <person name="Kuo A."/>
            <person name="Mondo S."/>
            <person name="Pangilinan J."/>
            <person name="Riley R."/>
            <person name="Labutti K."/>
            <person name="Andreopoulos B."/>
            <person name="Lipzen A."/>
            <person name="Chen C."/>
            <person name="Yanf M."/>
            <person name="Daum C."/>
            <person name="Ng V."/>
            <person name="Clum A."/>
            <person name="Steindorff A."/>
            <person name="Ohm R."/>
            <person name="Martin F."/>
            <person name="Silar P."/>
            <person name="Natvig D."/>
            <person name="Lalanne C."/>
            <person name="Gautier V."/>
            <person name="Ament-Velasquez S.L."/>
            <person name="Kruys A."/>
            <person name="Hutchinson M.I."/>
            <person name="Powell A.J."/>
            <person name="Barry K."/>
            <person name="Miller A.N."/>
            <person name="Grigoriev I.V."/>
            <person name="Debuchy R."/>
            <person name="Gladieux P."/>
            <person name="Thoren M.H."/>
            <person name="Johannesson H."/>
        </authorList>
    </citation>
    <scope>NUCLEOTIDE SEQUENCE</scope>
    <source>
        <strain evidence="2">PSN4</strain>
    </source>
</reference>
<protein>
    <submittedName>
        <fullName evidence="2">Uncharacterized protein</fullName>
    </submittedName>
</protein>
<accession>A0AAJ0BLE0</accession>
<evidence type="ECO:0000313" key="3">
    <source>
        <dbReference type="Proteomes" id="UP001239445"/>
    </source>
</evidence>
<keyword evidence="3" id="KW-1185">Reference proteome</keyword>
<feature type="region of interest" description="Disordered" evidence="1">
    <location>
        <begin position="255"/>
        <end position="278"/>
    </location>
</feature>
<evidence type="ECO:0000313" key="2">
    <source>
        <dbReference type="EMBL" id="KAK1759318.1"/>
    </source>
</evidence>
<feature type="region of interest" description="Disordered" evidence="1">
    <location>
        <begin position="292"/>
        <end position="324"/>
    </location>
</feature>
<organism evidence="2 3">
    <name type="scientific">Echria macrotheca</name>
    <dbReference type="NCBI Taxonomy" id="438768"/>
    <lineage>
        <taxon>Eukaryota</taxon>
        <taxon>Fungi</taxon>
        <taxon>Dikarya</taxon>
        <taxon>Ascomycota</taxon>
        <taxon>Pezizomycotina</taxon>
        <taxon>Sordariomycetes</taxon>
        <taxon>Sordariomycetidae</taxon>
        <taxon>Sordariales</taxon>
        <taxon>Schizotheciaceae</taxon>
        <taxon>Echria</taxon>
    </lineage>
</organism>
<sequence>MSSSSSSLQVPNLDPRPIQSLHNERIYLLQSLQRQAERAVRLLQRYALLEAELSLLSVPSSPPSSYSGPRSRRKIRKEAAGLKIKISENTQQEQLILLRLGEIWLEVQGRERWALVRAEVQGYLQAQMMLGMMGGRYDGMYSSGFSQEQGQQGQHGQGQGQRQQGRRATGSQGSQGSNKSTTTTGGEAAAAATGSAATEHVGAAAGSSSFMLSPLSPSFIPGGAAASTVKFSENIWGATTIQTPQSPVVRRNWSSISSAGGHTTTSAAAGSERRPSGGEKMVFGDVLWEYQEGQDDDKNQGRQNISPRSERFSSSLSSSSSSRRSRNSLSWHAAAAAAAAAPPFTFIPVLDKRMSLPSLRTIWPRSHGVAEEEEEGEED</sequence>
<feature type="compositionally biased region" description="Low complexity" evidence="1">
    <location>
        <begin position="312"/>
        <end position="324"/>
    </location>
</feature>
<feature type="compositionally biased region" description="Low complexity" evidence="1">
    <location>
        <begin position="160"/>
        <end position="193"/>
    </location>
</feature>
<gene>
    <name evidence="2" type="ORF">QBC47DRAFT_398131</name>
</gene>
<comment type="caution">
    <text evidence="2">The sequence shown here is derived from an EMBL/GenBank/DDBJ whole genome shotgun (WGS) entry which is preliminary data.</text>
</comment>
<evidence type="ECO:0000256" key="1">
    <source>
        <dbReference type="SAM" id="MobiDB-lite"/>
    </source>
</evidence>
<name>A0AAJ0BLE0_9PEZI</name>